<evidence type="ECO:0000313" key="2">
    <source>
        <dbReference type="EMBL" id="JAP93762.1"/>
    </source>
</evidence>
<reference evidence="2" key="1">
    <citation type="submission" date="2015-07" db="EMBL/GenBank/DDBJ databases">
        <title>Adaptation to a free-living lifestyle via gene acquisitions in the diplomonad Trepomonas sp. PC1.</title>
        <authorList>
            <person name="Xu F."/>
            <person name="Jerlstrom-Hultqvist J."/>
            <person name="Kolisko M."/>
            <person name="Simpson A.G.B."/>
            <person name="Roger A.J."/>
            <person name="Svard S.G."/>
            <person name="Andersson J.O."/>
        </authorList>
    </citation>
    <scope>NUCLEOTIDE SEQUENCE</scope>
    <source>
        <strain evidence="2">PC1</strain>
    </source>
</reference>
<accession>A0A146KA72</accession>
<dbReference type="AlphaFoldDB" id="A0A146KA72"/>
<feature type="compositionally biased region" description="Basic residues" evidence="1">
    <location>
        <begin position="51"/>
        <end position="61"/>
    </location>
</feature>
<proteinExistence type="predicted"/>
<dbReference type="EMBL" id="GDID01002844">
    <property type="protein sequence ID" value="JAP93762.1"/>
    <property type="molecule type" value="Transcribed_RNA"/>
</dbReference>
<gene>
    <name evidence="2" type="ORF">TPC1_13824</name>
</gene>
<evidence type="ECO:0000256" key="1">
    <source>
        <dbReference type="SAM" id="MobiDB-lite"/>
    </source>
</evidence>
<name>A0A146KA72_9EUKA</name>
<feature type="compositionally biased region" description="Basic and acidic residues" evidence="1">
    <location>
        <begin position="62"/>
        <end position="86"/>
    </location>
</feature>
<sequence length="86" mass="10096">MQVIKYKSPVFAVFPFEQPDVFSYPKPRYDVCDQFLLKSIKQLEDDQQKGLSKKKPKKTKKQKAEKTEKAEKGELILPKEKPPKKK</sequence>
<feature type="region of interest" description="Disordered" evidence="1">
    <location>
        <begin position="45"/>
        <end position="86"/>
    </location>
</feature>
<protein>
    <submittedName>
        <fullName evidence="2">Uncharacterized protein</fullName>
    </submittedName>
</protein>
<organism evidence="2">
    <name type="scientific">Trepomonas sp. PC1</name>
    <dbReference type="NCBI Taxonomy" id="1076344"/>
    <lineage>
        <taxon>Eukaryota</taxon>
        <taxon>Metamonada</taxon>
        <taxon>Diplomonadida</taxon>
        <taxon>Hexamitidae</taxon>
        <taxon>Hexamitinae</taxon>
        <taxon>Trepomonas</taxon>
    </lineage>
</organism>